<dbReference type="Proteomes" id="UP000501991">
    <property type="component" value="Chromosome"/>
</dbReference>
<dbReference type="Gene3D" id="2.30.42.10">
    <property type="match status" value="1"/>
</dbReference>
<dbReference type="InterPro" id="IPR024191">
    <property type="entry name" value="Peptidase_M61"/>
</dbReference>
<dbReference type="Pfam" id="PF17899">
    <property type="entry name" value="Peptidase_M61_N"/>
    <property type="match status" value="1"/>
</dbReference>
<dbReference type="RefSeq" id="WP_173765527.1">
    <property type="nucleotide sequence ID" value="NZ_CP048836.1"/>
</dbReference>
<dbReference type="InterPro" id="IPR001478">
    <property type="entry name" value="PDZ"/>
</dbReference>
<organism evidence="2 3">
    <name type="scientific">Nitrogeniibacter mangrovi</name>
    <dbReference type="NCBI Taxonomy" id="2016596"/>
    <lineage>
        <taxon>Bacteria</taxon>
        <taxon>Pseudomonadati</taxon>
        <taxon>Pseudomonadota</taxon>
        <taxon>Betaproteobacteria</taxon>
        <taxon>Rhodocyclales</taxon>
        <taxon>Zoogloeaceae</taxon>
        <taxon>Nitrogeniibacter</taxon>
    </lineage>
</organism>
<feature type="domain" description="PDZ" evidence="1">
    <location>
        <begin position="473"/>
        <end position="551"/>
    </location>
</feature>
<dbReference type="InterPro" id="IPR036034">
    <property type="entry name" value="PDZ_sf"/>
</dbReference>
<dbReference type="SUPFAM" id="SSF55486">
    <property type="entry name" value="Metalloproteases ('zincins'), catalytic domain"/>
    <property type="match status" value="1"/>
</dbReference>
<dbReference type="Pfam" id="PF05299">
    <property type="entry name" value="Peptidase_M61"/>
    <property type="match status" value="1"/>
</dbReference>
<dbReference type="PROSITE" id="PS50106">
    <property type="entry name" value="PDZ"/>
    <property type="match status" value="1"/>
</dbReference>
<dbReference type="AlphaFoldDB" id="A0A6C1B3B4"/>
<accession>A0A6C1B3B4</accession>
<dbReference type="PIRSF" id="PIRSF016493">
    <property type="entry name" value="Glycyl_aminpptds"/>
    <property type="match status" value="1"/>
</dbReference>
<dbReference type="Gene3D" id="2.60.40.3650">
    <property type="match status" value="1"/>
</dbReference>
<dbReference type="InterPro" id="IPR027268">
    <property type="entry name" value="Peptidase_M4/M1_CTD_sf"/>
</dbReference>
<dbReference type="SMART" id="SM00228">
    <property type="entry name" value="PDZ"/>
    <property type="match status" value="1"/>
</dbReference>
<evidence type="ECO:0000313" key="2">
    <source>
        <dbReference type="EMBL" id="QID18151.1"/>
    </source>
</evidence>
<dbReference type="EMBL" id="CP048836">
    <property type="protein sequence ID" value="QID18151.1"/>
    <property type="molecule type" value="Genomic_DNA"/>
</dbReference>
<evidence type="ECO:0000313" key="3">
    <source>
        <dbReference type="Proteomes" id="UP000501991"/>
    </source>
</evidence>
<proteinExistence type="predicted"/>
<gene>
    <name evidence="2" type="ORF">G3580_11185</name>
</gene>
<dbReference type="SUPFAM" id="SSF50156">
    <property type="entry name" value="PDZ domain-like"/>
    <property type="match status" value="1"/>
</dbReference>
<dbReference type="Pfam" id="PF13180">
    <property type="entry name" value="PDZ_2"/>
    <property type="match status" value="1"/>
</dbReference>
<dbReference type="InterPro" id="IPR007963">
    <property type="entry name" value="Peptidase_M61_catalytic"/>
</dbReference>
<keyword evidence="3" id="KW-1185">Reference proteome</keyword>
<evidence type="ECO:0000259" key="1">
    <source>
        <dbReference type="PROSITE" id="PS50106"/>
    </source>
</evidence>
<dbReference type="KEGG" id="azq:G3580_11185"/>
<dbReference type="Gene3D" id="1.10.390.10">
    <property type="entry name" value="Neutral Protease Domain 2"/>
    <property type="match status" value="1"/>
</dbReference>
<sequence length="591" mass="64589">MTAINYRIEPVDLAGHLFEVTMEIPEPLRDGQCVRLPAWIPGSYMIRDFARNIVTLTAEAGGKPVAVEKLDKQTWRCGRVPVGEPLVLRYAVYAWDLSVRAAHLDQTHGFFNGTSVFLSADGHEAQPCLVDIRPPRSGAIGVWRVATAMREAKGRAGAAKRHGFGLYRADNYDELIDHPVEMGAFTLASFKAGGIPHEVVLTGRHDCDTERLCADLARICQWQIDLFGGTPPMDRYVFLTLVVGDGYGGLEHRASTALLTSRNELPWAGMEGTPEAYQRFLGLCSHEYFHSWNVKRIKPARFTPYELAAESYTRLLWAFEGFTSYYDDLCLVRSGVVTPEAYLKSLGETITRVERGSGRLKQSVADSSFDAWSKFYKQDENAPNAIVSYYTKGSLIALALDLKLREASGGDFSLDDVMRTLWSRHGETGLGVPEAGVFEIVAQIGGDAIARWLKRAVNGTDDLPLAKLLKPVGVSLTTTAGPRPSLGVRLKSKTGKAILAAVHEGSAAHLAGLSAGDTLVAIDGLRVTAETLDGMLERKAAGATLQVHFFRRDELMCVDLVLAAGEVATQLSLVARPDAKTRRLRGGWLGV</sequence>
<dbReference type="InterPro" id="IPR040756">
    <property type="entry name" value="Peptidase_M61_N"/>
</dbReference>
<name>A0A6C1B3B4_9RHOO</name>
<reference evidence="2 3" key="1">
    <citation type="submission" date="2020-02" db="EMBL/GenBank/DDBJ databases">
        <title>Nitrogenibacter mangrovi gen. nov., sp. nov. isolated from mangrove sediment, a denitrifying betaproteobacterium.</title>
        <authorList>
            <person name="Liao H."/>
            <person name="Tian Y."/>
        </authorList>
    </citation>
    <scope>NUCLEOTIDE SEQUENCE [LARGE SCALE GENOMIC DNA]</scope>
    <source>
        <strain evidence="2 3">M9-3-2</strain>
    </source>
</reference>
<protein>
    <submittedName>
        <fullName evidence="2">M61 family metallopeptidase</fullName>
    </submittedName>
</protein>